<feature type="compositionally biased region" description="Gly residues" evidence="1">
    <location>
        <begin position="21"/>
        <end position="34"/>
    </location>
</feature>
<protein>
    <submittedName>
        <fullName evidence="3">Uncharacterized protein</fullName>
    </submittedName>
</protein>
<proteinExistence type="predicted"/>
<sequence>MASRSATLIFFLVPSLPHQGNGVGVGSGGGGGPGKESSTQDVWEELKKPPRRGASAQGGAVVAVAAARLGHEGDGAAMLPPPAAVPFGDHGVWQSAIMQSPSKISYAEVMA</sequence>
<dbReference type="HOGENOM" id="CLU_2162463_0_0_1"/>
<dbReference type="Gramene" id="OMERI03G34040.9">
    <property type="protein sequence ID" value="OMERI03G34040.9"/>
    <property type="gene ID" value="OMERI03G34040"/>
</dbReference>
<accession>A0A0E0D803</accession>
<feature type="chain" id="PRO_5002356815" evidence="2">
    <location>
        <begin position="23"/>
        <end position="111"/>
    </location>
</feature>
<dbReference type="AlphaFoldDB" id="A0A0E0D803"/>
<name>A0A0E0D803_9ORYZ</name>
<evidence type="ECO:0000313" key="4">
    <source>
        <dbReference type="Proteomes" id="UP000008021"/>
    </source>
</evidence>
<keyword evidence="2" id="KW-0732">Signal</keyword>
<evidence type="ECO:0000256" key="1">
    <source>
        <dbReference type="SAM" id="MobiDB-lite"/>
    </source>
</evidence>
<keyword evidence="4" id="KW-1185">Reference proteome</keyword>
<dbReference type="EnsemblPlants" id="OMERI03G34040.9">
    <property type="protein sequence ID" value="OMERI03G34040.9"/>
    <property type="gene ID" value="OMERI03G34040"/>
</dbReference>
<evidence type="ECO:0000313" key="3">
    <source>
        <dbReference type="EnsemblPlants" id="OMERI03G34040.9"/>
    </source>
</evidence>
<feature type="signal peptide" evidence="2">
    <location>
        <begin position="1"/>
        <end position="22"/>
    </location>
</feature>
<feature type="region of interest" description="Disordered" evidence="1">
    <location>
        <begin position="17"/>
        <end position="57"/>
    </location>
</feature>
<evidence type="ECO:0000256" key="2">
    <source>
        <dbReference type="SAM" id="SignalP"/>
    </source>
</evidence>
<reference evidence="3" key="1">
    <citation type="submission" date="2015-04" db="UniProtKB">
        <authorList>
            <consortium name="EnsemblPlants"/>
        </authorList>
    </citation>
    <scope>IDENTIFICATION</scope>
</reference>
<reference evidence="3" key="2">
    <citation type="submission" date="2018-05" db="EMBL/GenBank/DDBJ databases">
        <title>OmerRS3 (Oryza meridionalis Reference Sequence Version 3).</title>
        <authorList>
            <person name="Zhang J."/>
            <person name="Kudrna D."/>
            <person name="Lee S."/>
            <person name="Talag J."/>
            <person name="Welchert J."/>
            <person name="Wing R.A."/>
        </authorList>
    </citation>
    <scope>NUCLEOTIDE SEQUENCE [LARGE SCALE GENOMIC DNA]</scope>
    <source>
        <strain evidence="3">cv. OR44</strain>
    </source>
</reference>
<dbReference type="Proteomes" id="UP000008021">
    <property type="component" value="Chromosome 3"/>
</dbReference>
<organism evidence="3">
    <name type="scientific">Oryza meridionalis</name>
    <dbReference type="NCBI Taxonomy" id="40149"/>
    <lineage>
        <taxon>Eukaryota</taxon>
        <taxon>Viridiplantae</taxon>
        <taxon>Streptophyta</taxon>
        <taxon>Embryophyta</taxon>
        <taxon>Tracheophyta</taxon>
        <taxon>Spermatophyta</taxon>
        <taxon>Magnoliopsida</taxon>
        <taxon>Liliopsida</taxon>
        <taxon>Poales</taxon>
        <taxon>Poaceae</taxon>
        <taxon>BOP clade</taxon>
        <taxon>Oryzoideae</taxon>
        <taxon>Oryzeae</taxon>
        <taxon>Oryzinae</taxon>
        <taxon>Oryza</taxon>
    </lineage>
</organism>